<evidence type="ECO:0000259" key="14">
    <source>
        <dbReference type="PROSITE" id="PS50110"/>
    </source>
</evidence>
<dbReference type="SUPFAM" id="SSF55874">
    <property type="entry name" value="ATPase domain of HSP90 chaperone/DNA topoisomerase II/histidine kinase"/>
    <property type="match status" value="1"/>
</dbReference>
<gene>
    <name evidence="15" type="ORF">GGQ61_002455</name>
</gene>
<dbReference type="FunFam" id="1.10.287.130:FF:000002">
    <property type="entry name" value="Two-component osmosensing histidine kinase"/>
    <property type="match status" value="1"/>
</dbReference>
<evidence type="ECO:0000256" key="4">
    <source>
        <dbReference type="ARBA" id="ARBA00022679"/>
    </source>
</evidence>
<dbReference type="Gene3D" id="1.10.287.130">
    <property type="match status" value="1"/>
</dbReference>
<keyword evidence="12" id="KW-0812">Transmembrane</keyword>
<dbReference type="Pfam" id="PF00072">
    <property type="entry name" value="Response_reg"/>
    <property type="match status" value="1"/>
</dbReference>
<dbReference type="InterPro" id="IPR001789">
    <property type="entry name" value="Sig_transdc_resp-reg_receiver"/>
</dbReference>
<feature type="transmembrane region" description="Helical" evidence="12">
    <location>
        <begin position="12"/>
        <end position="37"/>
    </location>
</feature>
<comment type="caution">
    <text evidence="15">The sequence shown here is derived from an EMBL/GenBank/DDBJ whole genome shotgun (WGS) entry which is preliminary data.</text>
</comment>
<evidence type="ECO:0000256" key="8">
    <source>
        <dbReference type="ARBA" id="ARBA00023012"/>
    </source>
</evidence>
<dbReference type="PRINTS" id="PR00344">
    <property type="entry name" value="BCTRLSENSOR"/>
</dbReference>
<keyword evidence="12" id="KW-0472">Membrane</keyword>
<feature type="modified residue" description="4-aspartylphosphate" evidence="11">
    <location>
        <position position="621"/>
    </location>
</feature>
<evidence type="ECO:0000256" key="3">
    <source>
        <dbReference type="ARBA" id="ARBA00022553"/>
    </source>
</evidence>
<dbReference type="PANTHER" id="PTHR45339">
    <property type="entry name" value="HYBRID SIGNAL TRANSDUCTION HISTIDINE KINASE J"/>
    <property type="match status" value="1"/>
</dbReference>
<evidence type="ECO:0000256" key="6">
    <source>
        <dbReference type="ARBA" id="ARBA00022777"/>
    </source>
</evidence>
<dbReference type="InterPro" id="IPR036097">
    <property type="entry name" value="HisK_dim/P_sf"/>
</dbReference>
<dbReference type="CDD" id="cd16922">
    <property type="entry name" value="HATPase_EvgS-ArcB-TorS-like"/>
    <property type="match status" value="1"/>
</dbReference>
<dbReference type="AlphaFoldDB" id="A0A840A341"/>
<dbReference type="PROSITE" id="PS50109">
    <property type="entry name" value="HIS_KIN"/>
    <property type="match status" value="1"/>
</dbReference>
<keyword evidence="7" id="KW-0067">ATP-binding</keyword>
<protein>
    <recommendedName>
        <fullName evidence="10">Sensory/regulatory protein RpfC</fullName>
        <ecNumber evidence="2">2.7.13.3</ecNumber>
    </recommendedName>
</protein>
<keyword evidence="3 11" id="KW-0597">Phosphoprotein</keyword>
<evidence type="ECO:0000313" key="16">
    <source>
        <dbReference type="Proteomes" id="UP000530564"/>
    </source>
</evidence>
<evidence type="ECO:0000256" key="12">
    <source>
        <dbReference type="SAM" id="Phobius"/>
    </source>
</evidence>
<dbReference type="InterPro" id="IPR003594">
    <property type="entry name" value="HATPase_dom"/>
</dbReference>
<dbReference type="InterPro" id="IPR003661">
    <property type="entry name" value="HisK_dim/P_dom"/>
</dbReference>
<dbReference type="InterPro" id="IPR007892">
    <property type="entry name" value="CHASE4"/>
</dbReference>
<dbReference type="EC" id="2.7.13.3" evidence="2"/>
<dbReference type="InterPro" id="IPR005467">
    <property type="entry name" value="His_kinase_dom"/>
</dbReference>
<dbReference type="GO" id="GO:0005524">
    <property type="term" value="F:ATP binding"/>
    <property type="evidence" value="ECO:0007669"/>
    <property type="project" value="UniProtKB-KW"/>
</dbReference>
<evidence type="ECO:0000256" key="10">
    <source>
        <dbReference type="ARBA" id="ARBA00068150"/>
    </source>
</evidence>
<dbReference type="SMART" id="SM00388">
    <property type="entry name" value="HisKA"/>
    <property type="match status" value="1"/>
</dbReference>
<accession>A0A840A341</accession>
<feature type="domain" description="Histidine kinase" evidence="13">
    <location>
        <begin position="330"/>
        <end position="546"/>
    </location>
</feature>
<comment type="subunit">
    <text evidence="9">At low DSF concentrations, interacts with RpfF.</text>
</comment>
<dbReference type="SUPFAM" id="SSF52172">
    <property type="entry name" value="CheY-like"/>
    <property type="match status" value="1"/>
</dbReference>
<name>A0A840A341_9CAUL</name>
<dbReference type="SMART" id="SM00448">
    <property type="entry name" value="REC"/>
    <property type="match status" value="1"/>
</dbReference>
<dbReference type="GO" id="GO:0000155">
    <property type="term" value="F:phosphorelay sensor kinase activity"/>
    <property type="evidence" value="ECO:0007669"/>
    <property type="project" value="InterPro"/>
</dbReference>
<dbReference type="Pfam" id="PF05228">
    <property type="entry name" value="CHASE4"/>
    <property type="match status" value="1"/>
</dbReference>
<dbReference type="Gene3D" id="3.40.50.2300">
    <property type="match status" value="1"/>
</dbReference>
<evidence type="ECO:0000256" key="2">
    <source>
        <dbReference type="ARBA" id="ARBA00012438"/>
    </source>
</evidence>
<comment type="catalytic activity">
    <reaction evidence="1">
        <text>ATP + protein L-histidine = ADP + protein N-phospho-L-histidine.</text>
        <dbReference type="EC" id="2.7.13.3"/>
    </reaction>
</comment>
<evidence type="ECO:0000256" key="1">
    <source>
        <dbReference type="ARBA" id="ARBA00000085"/>
    </source>
</evidence>
<dbReference type="Proteomes" id="UP000530564">
    <property type="component" value="Unassembled WGS sequence"/>
</dbReference>
<evidence type="ECO:0000256" key="5">
    <source>
        <dbReference type="ARBA" id="ARBA00022741"/>
    </source>
</evidence>
<evidence type="ECO:0000256" key="11">
    <source>
        <dbReference type="PROSITE-ProRule" id="PRU00169"/>
    </source>
</evidence>
<evidence type="ECO:0000313" key="15">
    <source>
        <dbReference type="EMBL" id="MBB3891727.1"/>
    </source>
</evidence>
<keyword evidence="5" id="KW-0547">Nucleotide-binding</keyword>
<sequence length="702" mass="76329">MIRSSLARNRRAISRIVAFSSAVLLIVAAGCLGLIFYTANVIDRAHVDEERALISNYLREREHELVGQLISASIWDDAYQKLGRSGFDAEWADLYVGSYFETYMRHAASFVLDEADQPVYAWRDGARAGERQSAAFLRETAPLVARVRELEALRGAARNRGIGGSITRTGIIAVGDELYMAAVTNIVPETPAINSRGVPDRLLVSARRVDAALLQDVAQAMRVTDVRLVPWNRAPVASVQFRAPDETPIAALTWTGGHPGQEVLRQVAPLFVLGMVALLISALLLAARVHRVFDEIDRNDLVLRQTMDDLVRARDEAAAASVAKSQFVANMSHEIRTPLNGILGMTQILAREDLTPDQRRQLDVVRESGQTLLVLLNDILDISKIEAGRMQIDAHEFDLGQAVHVACAPFAALAADKGVDLRCDLDPAADGVWRGDGVRLRQVVANLVSNAVKFTDAGQVAVRVERRGEAVRITVADTGIGIPADRMHDLFDKFVQVDASTTRRYGGTGLGLAISHELAAMMGGELTVESVAGEGSVFTLLLPLEWCAAALAPTAPLPSAQARIPRPDARLRILAAEDNLTNQLILRTMLEPFPIDLTIVGDGAQAVEAFFEGDFQLILMDGQMPVMNGVEATAAIRRLEGERDLPPVPILALSANVMHHQVAEYLAAGMNGFVPKPIEIVHLLDAIDRALDTRLCAEQRVA</sequence>
<dbReference type="SMART" id="SM00387">
    <property type="entry name" value="HATPase_c"/>
    <property type="match status" value="1"/>
</dbReference>
<reference evidence="15 16" key="1">
    <citation type="submission" date="2020-08" db="EMBL/GenBank/DDBJ databases">
        <title>Genomic Encyclopedia of Type Strains, Phase IV (KMG-IV): sequencing the most valuable type-strain genomes for metagenomic binning, comparative biology and taxonomic classification.</title>
        <authorList>
            <person name="Goeker M."/>
        </authorList>
    </citation>
    <scope>NUCLEOTIDE SEQUENCE [LARGE SCALE GENOMIC DNA]</scope>
    <source>
        <strain evidence="15 16">DSM 21793</strain>
    </source>
</reference>
<feature type="domain" description="Response regulatory" evidence="14">
    <location>
        <begin position="572"/>
        <end position="691"/>
    </location>
</feature>
<dbReference type="Pfam" id="PF00512">
    <property type="entry name" value="HisKA"/>
    <property type="match status" value="1"/>
</dbReference>
<dbReference type="InterPro" id="IPR011006">
    <property type="entry name" value="CheY-like_superfamily"/>
</dbReference>
<dbReference type="Pfam" id="PF02518">
    <property type="entry name" value="HATPase_c"/>
    <property type="match status" value="1"/>
</dbReference>
<dbReference type="PROSITE" id="PS51257">
    <property type="entry name" value="PROKAR_LIPOPROTEIN"/>
    <property type="match status" value="1"/>
</dbReference>
<dbReference type="RefSeq" id="WP_183773103.1">
    <property type="nucleotide sequence ID" value="NZ_JACIDK010000003.1"/>
</dbReference>
<keyword evidence="16" id="KW-1185">Reference proteome</keyword>
<dbReference type="SUPFAM" id="SSF47384">
    <property type="entry name" value="Homodimeric domain of signal transducing histidine kinase"/>
    <property type="match status" value="1"/>
</dbReference>
<keyword evidence="12" id="KW-1133">Transmembrane helix</keyword>
<evidence type="ECO:0000256" key="7">
    <source>
        <dbReference type="ARBA" id="ARBA00022840"/>
    </source>
</evidence>
<dbReference type="Gene3D" id="3.30.565.10">
    <property type="entry name" value="Histidine kinase-like ATPase, C-terminal domain"/>
    <property type="match status" value="1"/>
</dbReference>
<proteinExistence type="predicted"/>
<dbReference type="CDD" id="cd00082">
    <property type="entry name" value="HisKA"/>
    <property type="match status" value="1"/>
</dbReference>
<keyword evidence="4" id="KW-0808">Transferase</keyword>
<keyword evidence="8" id="KW-0902">Two-component regulatory system</keyword>
<dbReference type="InterPro" id="IPR036890">
    <property type="entry name" value="HATPase_C_sf"/>
</dbReference>
<dbReference type="FunFam" id="3.30.565.10:FF:000010">
    <property type="entry name" value="Sensor histidine kinase RcsC"/>
    <property type="match status" value="1"/>
</dbReference>
<keyword evidence="6 15" id="KW-0418">Kinase</keyword>
<dbReference type="PROSITE" id="PS50110">
    <property type="entry name" value="RESPONSE_REGULATORY"/>
    <property type="match status" value="1"/>
</dbReference>
<dbReference type="PANTHER" id="PTHR45339:SF1">
    <property type="entry name" value="HYBRID SIGNAL TRANSDUCTION HISTIDINE KINASE J"/>
    <property type="match status" value="1"/>
</dbReference>
<evidence type="ECO:0000259" key="13">
    <source>
        <dbReference type="PROSITE" id="PS50109"/>
    </source>
</evidence>
<evidence type="ECO:0000256" key="9">
    <source>
        <dbReference type="ARBA" id="ARBA00064003"/>
    </source>
</evidence>
<dbReference type="InterPro" id="IPR004358">
    <property type="entry name" value="Sig_transdc_His_kin-like_C"/>
</dbReference>
<dbReference type="CDD" id="cd17546">
    <property type="entry name" value="REC_hyHK_CKI1_RcsC-like"/>
    <property type="match status" value="1"/>
</dbReference>
<dbReference type="EMBL" id="JACIDK010000003">
    <property type="protein sequence ID" value="MBB3891727.1"/>
    <property type="molecule type" value="Genomic_DNA"/>
</dbReference>
<organism evidence="15 16">
    <name type="scientific">Phenylobacterium haematophilum</name>
    <dbReference type="NCBI Taxonomy" id="98513"/>
    <lineage>
        <taxon>Bacteria</taxon>
        <taxon>Pseudomonadati</taxon>
        <taxon>Pseudomonadota</taxon>
        <taxon>Alphaproteobacteria</taxon>
        <taxon>Caulobacterales</taxon>
        <taxon>Caulobacteraceae</taxon>
        <taxon>Phenylobacterium</taxon>
    </lineage>
</organism>